<evidence type="ECO:0000313" key="2">
    <source>
        <dbReference type="EMBL" id="EIE98856.1"/>
    </source>
</evidence>
<organism evidence="2 3">
    <name type="scientific">Saccharomonospora glauca K62</name>
    <dbReference type="NCBI Taxonomy" id="928724"/>
    <lineage>
        <taxon>Bacteria</taxon>
        <taxon>Bacillati</taxon>
        <taxon>Actinomycetota</taxon>
        <taxon>Actinomycetes</taxon>
        <taxon>Pseudonocardiales</taxon>
        <taxon>Pseudonocardiaceae</taxon>
        <taxon>Saccharomonospora</taxon>
    </lineage>
</organism>
<protein>
    <recommendedName>
        <fullName evidence="4">Vegetative cell wall protein gp1</fullName>
    </recommendedName>
</protein>
<reference evidence="2 3" key="1">
    <citation type="submission" date="2011-09" db="EMBL/GenBank/DDBJ databases">
        <authorList>
            <consortium name="US DOE Joint Genome Institute (JGI-PGF)"/>
            <person name="Lucas S."/>
            <person name="Han J."/>
            <person name="Lapidus A."/>
            <person name="Cheng J.-F."/>
            <person name="Goodwin L."/>
            <person name="Pitluck S."/>
            <person name="Peters L."/>
            <person name="Land M.L."/>
            <person name="Hauser L."/>
            <person name="Brambilla E."/>
            <person name="Klenk H.-P."/>
            <person name="Woyke T.J."/>
        </authorList>
    </citation>
    <scope>NUCLEOTIDE SEQUENCE [LARGE SCALE GENOMIC DNA]</scope>
    <source>
        <strain evidence="2 3">K62</strain>
    </source>
</reference>
<sequence length="300" mass="32740">MTGFVASLGGKLAERWLTGLALPGVVFVVAVVVALRLGHADAWNLGLLTADVTRFIDSTAAREDTTVLVLALAVVTSSVTAAAIVQPLHRVVVRFWTGEWGKLGAPLIRRRGRRWAERTSRYEAALRRKARLLRASDAPPPELPDTAALAAARDRIALTEPRRPTWMGDRMLTAEARTYTAYGLDLGSAWPRLWLLLSDDERAPIAHAQAEFLSAARTGAWATLYLAVGVVWWPAALVGAGAWLVAWRRGRDTMDRLAELVEATVDLHATALARALGRTIEGEFTPADGEWVTRRVRKGA</sequence>
<dbReference type="eggNOG" id="ENOG502ZAT2">
    <property type="taxonomic scope" value="Bacteria"/>
</dbReference>
<feature type="transmembrane region" description="Helical" evidence="1">
    <location>
        <begin position="20"/>
        <end position="38"/>
    </location>
</feature>
<dbReference type="OrthoDB" id="529448at2"/>
<dbReference type="EMBL" id="CM001484">
    <property type="protein sequence ID" value="EIE98856.1"/>
    <property type="molecule type" value="Genomic_DNA"/>
</dbReference>
<keyword evidence="3" id="KW-1185">Reference proteome</keyword>
<dbReference type="HOGENOM" id="CLU_069624_0_0_11"/>
<keyword evidence="1" id="KW-1133">Transmembrane helix</keyword>
<accession>I1D1N2</accession>
<dbReference type="Proteomes" id="UP000005087">
    <property type="component" value="Chromosome"/>
</dbReference>
<proteinExistence type="predicted"/>
<reference evidence="3" key="2">
    <citation type="submission" date="2012-01" db="EMBL/GenBank/DDBJ databases">
        <title>Noncontiguous Finished sequence of chromosome of Saccharomonospora glauca K62.</title>
        <authorList>
            <consortium name="US DOE Joint Genome Institute"/>
            <person name="Lucas S."/>
            <person name="Han J."/>
            <person name="Lapidus A."/>
            <person name="Cheng J.-F."/>
            <person name="Goodwin L."/>
            <person name="Pitluck S."/>
            <person name="Peters L."/>
            <person name="Mikhailova N."/>
            <person name="Held B."/>
            <person name="Detter J.C."/>
            <person name="Han C."/>
            <person name="Tapia R."/>
            <person name="Land M."/>
            <person name="Hauser L."/>
            <person name="Kyrpides N."/>
            <person name="Ivanova N."/>
            <person name="Pagani I."/>
            <person name="Brambilla E.-M."/>
            <person name="Klenk H.-P."/>
            <person name="Woyke T."/>
        </authorList>
    </citation>
    <scope>NUCLEOTIDE SEQUENCE [LARGE SCALE GENOMIC DNA]</scope>
    <source>
        <strain evidence="3">K62</strain>
    </source>
</reference>
<evidence type="ECO:0008006" key="4">
    <source>
        <dbReference type="Google" id="ProtNLM"/>
    </source>
</evidence>
<evidence type="ECO:0000313" key="3">
    <source>
        <dbReference type="Proteomes" id="UP000005087"/>
    </source>
</evidence>
<dbReference type="STRING" id="928724.SacglDRAFT_01947"/>
<feature type="transmembrane region" description="Helical" evidence="1">
    <location>
        <begin position="222"/>
        <end position="246"/>
    </location>
</feature>
<gene>
    <name evidence="2" type="ORF">SacglDRAFT_01947</name>
</gene>
<keyword evidence="1" id="KW-0812">Transmembrane</keyword>
<dbReference type="AlphaFoldDB" id="I1D1N2"/>
<evidence type="ECO:0000256" key="1">
    <source>
        <dbReference type="SAM" id="Phobius"/>
    </source>
</evidence>
<name>I1D1N2_9PSEU</name>
<feature type="transmembrane region" description="Helical" evidence="1">
    <location>
        <begin position="67"/>
        <end position="85"/>
    </location>
</feature>
<keyword evidence="1" id="KW-0472">Membrane</keyword>